<dbReference type="Proteomes" id="UP001165780">
    <property type="component" value="Unplaced"/>
</dbReference>
<evidence type="ECO:0000313" key="1">
    <source>
        <dbReference type="Proteomes" id="UP001165780"/>
    </source>
</evidence>
<keyword evidence="1" id="KW-1185">Reference proteome</keyword>
<dbReference type="AlphaFoldDB" id="A0A9W2VVI1"/>
<accession>A0A9W2VVI1</accession>
<organism evidence="1 2">
    <name type="scientific">Panthera pardus</name>
    <name type="common">Leopard</name>
    <name type="synonym">Felis pardus</name>
    <dbReference type="NCBI Taxonomy" id="9691"/>
    <lineage>
        <taxon>Eukaryota</taxon>
        <taxon>Metazoa</taxon>
        <taxon>Chordata</taxon>
        <taxon>Craniata</taxon>
        <taxon>Vertebrata</taxon>
        <taxon>Euteleostomi</taxon>
        <taxon>Mammalia</taxon>
        <taxon>Eutheria</taxon>
        <taxon>Laurasiatheria</taxon>
        <taxon>Carnivora</taxon>
        <taxon>Feliformia</taxon>
        <taxon>Felidae</taxon>
        <taxon>Pantherinae</taxon>
        <taxon>Panthera</taxon>
    </lineage>
</organism>
<protein>
    <submittedName>
        <fullName evidence="2">Uncharacterized protein LOC128778184</fullName>
    </submittedName>
</protein>
<evidence type="ECO:0000313" key="2">
    <source>
        <dbReference type="RefSeq" id="XP_053762660.1"/>
    </source>
</evidence>
<dbReference type="GeneID" id="128778184"/>
<dbReference type="RefSeq" id="XP_053762660.1">
    <property type="nucleotide sequence ID" value="XM_053906685.1"/>
</dbReference>
<sequence length="211" mass="22515">MAPFSTRWRRYSTGVDCCGACRYVCACMGVVKMASPSYPVSSIRTLFSLISNRTPILCLQLPSTPRFHTVNQAAGSTSLLSFVSDAAAFPGPLLLRDCGFDPLRPSAEGLTKQWLGASHTQERLQDWAVADAQRLWSGASLPQKKFTRQCSSSASGIMENHNTHLAPGFTPSDLVPAPANVAILWGLLGPGDLTASIKWPSSSGTVSPCVA</sequence>
<proteinExistence type="predicted"/>
<reference evidence="2" key="1">
    <citation type="submission" date="2025-08" db="UniProtKB">
        <authorList>
            <consortium name="RefSeq"/>
        </authorList>
    </citation>
    <scope>IDENTIFICATION</scope>
    <source>
        <tissue evidence="2">Whole blood</tissue>
    </source>
</reference>
<gene>
    <name evidence="2" type="primary">LOC128778184</name>
</gene>
<name>A0A9W2VVI1_PANPR</name>